<organism evidence="1 2">
    <name type="scientific">Stylonychia lemnae</name>
    <name type="common">Ciliate</name>
    <dbReference type="NCBI Taxonomy" id="5949"/>
    <lineage>
        <taxon>Eukaryota</taxon>
        <taxon>Sar</taxon>
        <taxon>Alveolata</taxon>
        <taxon>Ciliophora</taxon>
        <taxon>Intramacronucleata</taxon>
        <taxon>Spirotrichea</taxon>
        <taxon>Stichotrichia</taxon>
        <taxon>Sporadotrichida</taxon>
        <taxon>Oxytrichidae</taxon>
        <taxon>Stylonychinae</taxon>
        <taxon>Stylonychia</taxon>
    </lineage>
</organism>
<gene>
    <name evidence="1" type="primary">Contig956.g1046</name>
    <name evidence="1" type="ORF">STYLEM_5793</name>
</gene>
<evidence type="ECO:0000313" key="1">
    <source>
        <dbReference type="EMBL" id="CDW76829.1"/>
    </source>
</evidence>
<dbReference type="AlphaFoldDB" id="A0A078A4L1"/>
<sequence length="134" mass="15184">MKIEGKYLDVTQPGNAQPPICLDNQYFNGQACSSYSYLYLRNDLLCDLKIPIKGVKEYQNLQIDFWMLLISEQTQVNVIYITIGGVAISLNFPVLNDLLTVYCKNLASGQLSTATPTFKFLMKQICHSMQVFTI</sequence>
<name>A0A078A4L1_STYLE</name>
<keyword evidence="2" id="KW-1185">Reference proteome</keyword>
<dbReference type="EMBL" id="CCKQ01005582">
    <property type="protein sequence ID" value="CDW76829.1"/>
    <property type="molecule type" value="Genomic_DNA"/>
</dbReference>
<dbReference type="Proteomes" id="UP000039865">
    <property type="component" value="Unassembled WGS sequence"/>
</dbReference>
<evidence type="ECO:0000313" key="2">
    <source>
        <dbReference type="Proteomes" id="UP000039865"/>
    </source>
</evidence>
<dbReference type="InParanoid" id="A0A078A4L1"/>
<reference evidence="1 2" key="1">
    <citation type="submission" date="2014-06" db="EMBL/GenBank/DDBJ databases">
        <authorList>
            <person name="Swart Estienne"/>
        </authorList>
    </citation>
    <scope>NUCLEOTIDE SEQUENCE [LARGE SCALE GENOMIC DNA]</scope>
    <source>
        <strain evidence="1 2">130c</strain>
    </source>
</reference>
<proteinExistence type="predicted"/>
<accession>A0A078A4L1</accession>
<protein>
    <submittedName>
        <fullName evidence="1">Uncharacterized protein</fullName>
    </submittedName>
</protein>